<accession>D3A9B4</accession>
<dbReference type="EMBL" id="ACIO01000014">
    <property type="protein sequence ID" value="EFD01573.1"/>
    <property type="molecule type" value="Genomic_DNA"/>
</dbReference>
<dbReference type="HOGENOM" id="CLU_3290811_0_0_9"/>
<dbReference type="Proteomes" id="UP000004968">
    <property type="component" value="Unassembled WGS sequence"/>
</dbReference>
<dbReference type="AlphaFoldDB" id="D3A9B4"/>
<evidence type="ECO:0000313" key="2">
    <source>
        <dbReference type="Proteomes" id="UP000004968"/>
    </source>
</evidence>
<proteinExistence type="predicted"/>
<name>D3A9B4_9FIRM</name>
<protein>
    <submittedName>
        <fullName evidence="1">Uncharacterized protein</fullName>
    </submittedName>
</protein>
<organism evidence="1 2">
    <name type="scientific">Hungatella hathewayi DSM 13479</name>
    <dbReference type="NCBI Taxonomy" id="566550"/>
    <lineage>
        <taxon>Bacteria</taxon>
        <taxon>Bacillati</taxon>
        <taxon>Bacillota</taxon>
        <taxon>Clostridia</taxon>
        <taxon>Lachnospirales</taxon>
        <taxon>Lachnospiraceae</taxon>
        <taxon>Hungatella</taxon>
    </lineage>
</organism>
<reference evidence="1 2" key="1">
    <citation type="submission" date="2010-01" db="EMBL/GenBank/DDBJ databases">
        <authorList>
            <person name="Weinstock G."/>
            <person name="Sodergren E."/>
            <person name="Clifton S."/>
            <person name="Fulton L."/>
            <person name="Fulton B."/>
            <person name="Courtney L."/>
            <person name="Fronick C."/>
            <person name="Harrison M."/>
            <person name="Strong C."/>
            <person name="Farmer C."/>
            <person name="Delahaunty K."/>
            <person name="Markovic C."/>
            <person name="Hall O."/>
            <person name="Minx P."/>
            <person name="Tomlinson C."/>
            <person name="Mitreva M."/>
            <person name="Nelson J."/>
            <person name="Hou S."/>
            <person name="Wollam A."/>
            <person name="Pepin K.H."/>
            <person name="Johnson M."/>
            <person name="Bhonagiri V."/>
            <person name="Nash W.E."/>
            <person name="Warren W."/>
            <person name="Chinwalla A."/>
            <person name="Mardis E.R."/>
            <person name="Wilson R.K."/>
        </authorList>
    </citation>
    <scope>NUCLEOTIDE SEQUENCE [LARGE SCALE GENOMIC DNA]</scope>
    <source>
        <strain evidence="1 2">DSM 13479</strain>
    </source>
</reference>
<comment type="caution">
    <text evidence="1">The sequence shown here is derived from an EMBL/GenBank/DDBJ whole genome shotgun (WGS) entry which is preliminary data.</text>
</comment>
<gene>
    <name evidence="1" type="ORF">CLOSTHATH_00184</name>
</gene>
<sequence>MKRYLSIHIFVRGKGINQVDIRMPHMADINLTLTLSRWGC</sequence>
<evidence type="ECO:0000313" key="1">
    <source>
        <dbReference type="EMBL" id="EFD01573.1"/>
    </source>
</evidence>